<keyword evidence="5 8" id="KW-1133">Transmembrane helix</keyword>
<accession>A0ABN3LAZ9</accession>
<reference evidence="9 10" key="1">
    <citation type="journal article" date="2019" name="Int. J. Syst. Evol. Microbiol.">
        <title>The Global Catalogue of Microorganisms (GCM) 10K type strain sequencing project: providing services to taxonomists for standard genome sequencing and annotation.</title>
        <authorList>
            <consortium name="The Broad Institute Genomics Platform"/>
            <consortium name="The Broad Institute Genome Sequencing Center for Infectious Disease"/>
            <person name="Wu L."/>
            <person name="Ma J."/>
        </authorList>
    </citation>
    <scope>NUCLEOTIDE SEQUENCE [LARGE SCALE GENOMIC DNA]</scope>
    <source>
        <strain evidence="9 10">JCM 16259</strain>
    </source>
</reference>
<feature type="transmembrane region" description="Helical" evidence="8">
    <location>
        <begin position="248"/>
        <end position="276"/>
    </location>
</feature>
<evidence type="ECO:0000256" key="7">
    <source>
        <dbReference type="ARBA" id="ARBA00043987"/>
    </source>
</evidence>
<keyword evidence="10" id="KW-1185">Reference proteome</keyword>
<evidence type="ECO:0008006" key="11">
    <source>
        <dbReference type="Google" id="ProtNLM"/>
    </source>
</evidence>
<evidence type="ECO:0000313" key="9">
    <source>
        <dbReference type="EMBL" id="GAA2481088.1"/>
    </source>
</evidence>
<evidence type="ECO:0000256" key="6">
    <source>
        <dbReference type="ARBA" id="ARBA00023136"/>
    </source>
</evidence>
<evidence type="ECO:0000256" key="5">
    <source>
        <dbReference type="ARBA" id="ARBA00022989"/>
    </source>
</evidence>
<evidence type="ECO:0000256" key="3">
    <source>
        <dbReference type="ARBA" id="ARBA00022679"/>
    </source>
</evidence>
<evidence type="ECO:0000256" key="4">
    <source>
        <dbReference type="ARBA" id="ARBA00022692"/>
    </source>
</evidence>
<dbReference type="Proteomes" id="UP001500730">
    <property type="component" value="Unassembled WGS sequence"/>
</dbReference>
<feature type="transmembrane region" description="Helical" evidence="8">
    <location>
        <begin position="60"/>
        <end position="77"/>
    </location>
</feature>
<gene>
    <name evidence="9" type="ORF">GCM10009858_18420</name>
</gene>
<organism evidence="9 10">
    <name type="scientific">Terrabacter carboxydivorans</name>
    <dbReference type="NCBI Taxonomy" id="619730"/>
    <lineage>
        <taxon>Bacteria</taxon>
        <taxon>Bacillati</taxon>
        <taxon>Actinomycetota</taxon>
        <taxon>Actinomycetes</taxon>
        <taxon>Micrococcales</taxon>
        <taxon>Intrasporangiaceae</taxon>
        <taxon>Terrabacter</taxon>
    </lineage>
</organism>
<evidence type="ECO:0000256" key="1">
    <source>
        <dbReference type="ARBA" id="ARBA00004141"/>
    </source>
</evidence>
<feature type="transmembrane region" description="Helical" evidence="8">
    <location>
        <begin position="340"/>
        <end position="359"/>
    </location>
</feature>
<feature type="transmembrane region" description="Helical" evidence="8">
    <location>
        <begin position="89"/>
        <end position="107"/>
    </location>
</feature>
<keyword evidence="3" id="KW-0808">Transferase</keyword>
<evidence type="ECO:0000256" key="2">
    <source>
        <dbReference type="ARBA" id="ARBA00022676"/>
    </source>
</evidence>
<keyword evidence="2" id="KW-0328">Glycosyltransferase</keyword>
<comment type="caution">
    <text evidence="9">The sequence shown here is derived from an EMBL/GenBank/DDBJ whole genome shotgun (WGS) entry which is preliminary data.</text>
</comment>
<dbReference type="Pfam" id="PF26314">
    <property type="entry name" value="MptA_B_family"/>
    <property type="match status" value="1"/>
</dbReference>
<name>A0ABN3LAZ9_9MICO</name>
<dbReference type="RefSeq" id="WP_344254562.1">
    <property type="nucleotide sequence ID" value="NZ_BAAARE010000007.1"/>
</dbReference>
<proteinExistence type="inferred from homology"/>
<evidence type="ECO:0000313" key="10">
    <source>
        <dbReference type="Proteomes" id="UP001500730"/>
    </source>
</evidence>
<comment type="subcellular location">
    <subcellularLocation>
        <location evidence="1">Membrane</location>
        <topology evidence="1">Multi-pass membrane protein</topology>
    </subcellularLocation>
</comment>
<feature type="transmembrane region" description="Helical" evidence="8">
    <location>
        <begin position="172"/>
        <end position="194"/>
    </location>
</feature>
<feature type="transmembrane region" description="Helical" evidence="8">
    <location>
        <begin position="418"/>
        <end position="444"/>
    </location>
</feature>
<feature type="transmembrane region" description="Helical" evidence="8">
    <location>
        <begin position="305"/>
        <end position="328"/>
    </location>
</feature>
<sequence length="537" mass="56868">MAEPRSAGAPTRVSQARWAGCLAGVVLAAASWGAAALPHPNRHVLWPGVAAWSPSGGSPALATVSVLAMALLVLAWWRLRDADVSVRWWWVTVALWFAPLVAAMPLYSRDLYSYAAQGLLWDQGLSPYEHVVRELDSPWRASTAPTWLDSTTPYGPVWLLLARAVASVSGELWVALLLLRLLAVMGIVVMAWAVPDVAGRLGWSPVRATWLGVAVPLVGAHFVGGAHNDALMVGAVLAGLALALRRRFVLACVVIALGAMVKVTAVIALPFLAILWARHLGAARRAGTDGTAYVRWGDVVRAGALTLLGAGVPMALGGVVTGLGFSWLNPTGTPGKNEQWTSLPTAVGIAVGAVGHVLGHDDWREIGIATARAVALVVLALLLVLVWVAAVKPADSPGADADDPSVASEARLRPVRGIAWAMLAVVSLAPVFLGWYFLWMLPLFAVSLGDLWQARLERPLAVVATVVCFATLPEGYSLGLTTTVVGVPIALVVLVLLLRRGLRTARRTDWRHLLDLDRPLVLRPGSAATTGPASRSR</sequence>
<evidence type="ECO:0000256" key="8">
    <source>
        <dbReference type="SAM" id="Phobius"/>
    </source>
</evidence>
<dbReference type="NCBIfam" id="NF038066">
    <property type="entry name" value="MptB"/>
    <property type="match status" value="1"/>
</dbReference>
<dbReference type="EMBL" id="BAAARE010000007">
    <property type="protein sequence ID" value="GAA2481088.1"/>
    <property type="molecule type" value="Genomic_DNA"/>
</dbReference>
<feature type="transmembrane region" description="Helical" evidence="8">
    <location>
        <begin position="478"/>
        <end position="498"/>
    </location>
</feature>
<keyword evidence="4 8" id="KW-0812">Transmembrane</keyword>
<feature type="transmembrane region" description="Helical" evidence="8">
    <location>
        <begin position="206"/>
        <end position="228"/>
    </location>
</feature>
<protein>
    <recommendedName>
        <fullName evidence="11">Alpha-1,6-mannosyltransferase</fullName>
    </recommendedName>
</protein>
<keyword evidence="6 8" id="KW-0472">Membrane</keyword>
<comment type="similarity">
    <text evidence="7">Belongs to the MptA/B family.</text>
</comment>
<dbReference type="InterPro" id="IPR049829">
    <property type="entry name" value="MptA/B-like"/>
</dbReference>
<feature type="transmembrane region" description="Helical" evidence="8">
    <location>
        <begin position="371"/>
        <end position="390"/>
    </location>
</feature>